<feature type="chain" id="PRO_5004241043" evidence="2">
    <location>
        <begin position="21"/>
        <end position="390"/>
    </location>
</feature>
<evidence type="ECO:0000313" key="3">
    <source>
        <dbReference type="EMBL" id="EAN30505.1"/>
    </source>
</evidence>
<feature type="region of interest" description="Disordered" evidence="1">
    <location>
        <begin position="253"/>
        <end position="272"/>
    </location>
</feature>
<gene>
    <name evidence="3" type="ordered locus">TP03_0664</name>
</gene>
<comment type="caution">
    <text evidence="3">The sequence shown here is derived from an EMBL/GenBank/DDBJ whole genome shotgun (WGS) entry which is preliminary data.</text>
</comment>
<name>Q4MZ27_THEPA</name>
<organism evidence="3 4">
    <name type="scientific">Theileria parva</name>
    <name type="common">East coast fever infection agent</name>
    <dbReference type="NCBI Taxonomy" id="5875"/>
    <lineage>
        <taxon>Eukaryota</taxon>
        <taxon>Sar</taxon>
        <taxon>Alveolata</taxon>
        <taxon>Apicomplexa</taxon>
        <taxon>Aconoidasida</taxon>
        <taxon>Piroplasmida</taxon>
        <taxon>Theileriidae</taxon>
        <taxon>Theileria</taxon>
    </lineage>
</organism>
<evidence type="ECO:0000313" key="4">
    <source>
        <dbReference type="Proteomes" id="UP000001949"/>
    </source>
</evidence>
<feature type="region of interest" description="Disordered" evidence="1">
    <location>
        <begin position="292"/>
        <end position="313"/>
    </location>
</feature>
<dbReference type="STRING" id="5875.Q4MZ27"/>
<feature type="compositionally biased region" description="Basic and acidic residues" evidence="1">
    <location>
        <begin position="253"/>
        <end position="264"/>
    </location>
</feature>
<evidence type="ECO:0000256" key="2">
    <source>
        <dbReference type="SAM" id="SignalP"/>
    </source>
</evidence>
<dbReference type="RefSeq" id="XP_762788.1">
    <property type="nucleotide sequence ID" value="XM_757695.1"/>
</dbReference>
<dbReference type="VEuPathDB" id="PiroplasmaDB:TpMuguga_03g00664"/>
<dbReference type="Proteomes" id="UP000001949">
    <property type="component" value="Unassembled WGS sequence"/>
</dbReference>
<dbReference type="eggNOG" id="ENOG502QX1G">
    <property type="taxonomic scope" value="Eukaryota"/>
</dbReference>
<dbReference type="InParanoid" id="Q4MZ27"/>
<protein>
    <submittedName>
        <fullName evidence="3">Uncharacterized protein</fullName>
    </submittedName>
</protein>
<feature type="compositionally biased region" description="Basic and acidic residues" evidence="1">
    <location>
        <begin position="292"/>
        <end position="309"/>
    </location>
</feature>
<reference evidence="3 4" key="1">
    <citation type="journal article" date="2005" name="Science">
        <title>Genome sequence of Theileria parva, a bovine pathogen that transforms lymphocytes.</title>
        <authorList>
            <person name="Gardner M.J."/>
            <person name="Bishop R."/>
            <person name="Shah T."/>
            <person name="de Villiers E.P."/>
            <person name="Carlton J.M."/>
            <person name="Hall N."/>
            <person name="Ren Q."/>
            <person name="Paulsen I.T."/>
            <person name="Pain A."/>
            <person name="Berriman M."/>
            <person name="Wilson R.J.M."/>
            <person name="Sato S."/>
            <person name="Ralph S.A."/>
            <person name="Mann D.J."/>
            <person name="Xiong Z."/>
            <person name="Shallom S.J."/>
            <person name="Weidman J."/>
            <person name="Jiang L."/>
            <person name="Lynn J."/>
            <person name="Weaver B."/>
            <person name="Shoaibi A."/>
            <person name="Domingo A.R."/>
            <person name="Wasawo D."/>
            <person name="Crabtree J."/>
            <person name="Wortman J.R."/>
            <person name="Haas B."/>
            <person name="Angiuoli S.V."/>
            <person name="Creasy T.H."/>
            <person name="Lu C."/>
            <person name="Suh B."/>
            <person name="Silva J.C."/>
            <person name="Utterback T.R."/>
            <person name="Feldblyum T.V."/>
            <person name="Pertea M."/>
            <person name="Allen J."/>
            <person name="Nierman W.C."/>
            <person name="Taracha E.L.N."/>
            <person name="Salzberg S.L."/>
            <person name="White O.R."/>
            <person name="Fitzhugh H.A."/>
            <person name="Morzaria S."/>
            <person name="Venter J.C."/>
            <person name="Fraser C.M."/>
            <person name="Nene V."/>
        </authorList>
    </citation>
    <scope>NUCLEOTIDE SEQUENCE [LARGE SCALE GENOMIC DNA]</scope>
    <source>
        <strain evidence="3 4">Muguga</strain>
    </source>
</reference>
<dbReference type="KEGG" id="tpv:TP03_0664"/>
<accession>Q4MZ27</accession>
<evidence type="ECO:0000256" key="1">
    <source>
        <dbReference type="SAM" id="MobiDB-lite"/>
    </source>
</evidence>
<proteinExistence type="predicted"/>
<feature type="signal peptide" evidence="2">
    <location>
        <begin position="1"/>
        <end position="20"/>
    </location>
</feature>
<sequence>MQFTIFVLFTALTASFHVSADKLDLKPLVSALLGKQPEGDKPEVSSGCPLGPLPDTVLLHKTYKIVDYYFTWVKPVHNKVTEVVCGSYVVWKGDDSEVLLDLHFVGTPTSDKKFVHLEYAHRMGVVSDSFLVFDRFGTPKPLDMVKFVLAVLEMVPGFNLVKGLPGDKLTYALVRQAFKVEEDRTNANLRARLRYAIDAEALATRQAKSKVEEAQAKLSKLEGKLEDARDSEALSARQAKSKVEEAQAKLSKLEGKLEDARDSEALSARQVKSKAEEAQAKLSKLEGKLEDARDAEALSAREARTKAAEAKSAMAKVAETQEQLTKLEEKLEHARDSEALSARQVKSKTTSADLILDRKYATLEAKIDALTAAIATLTTPAPTDSANGSS</sequence>
<dbReference type="GeneID" id="3499594"/>
<keyword evidence="2" id="KW-0732">Signal</keyword>
<dbReference type="EMBL" id="AAGK01000006">
    <property type="protein sequence ID" value="EAN30505.1"/>
    <property type="molecule type" value="Genomic_DNA"/>
</dbReference>
<keyword evidence="4" id="KW-1185">Reference proteome</keyword>
<dbReference type="AlphaFoldDB" id="Q4MZ27"/>